<evidence type="ECO:0000313" key="3">
    <source>
        <dbReference type="Proteomes" id="UP001519290"/>
    </source>
</evidence>
<feature type="chain" id="PRO_5046543891" evidence="1">
    <location>
        <begin position="22"/>
        <end position="423"/>
    </location>
</feature>
<feature type="signal peptide" evidence="1">
    <location>
        <begin position="1"/>
        <end position="21"/>
    </location>
</feature>
<dbReference type="PANTHER" id="PTHR43649">
    <property type="entry name" value="ARABINOSE-BINDING PROTEIN-RELATED"/>
    <property type="match status" value="1"/>
</dbReference>
<comment type="caution">
    <text evidence="2">The sequence shown here is derived from an EMBL/GenBank/DDBJ whole genome shotgun (WGS) entry which is preliminary data.</text>
</comment>
<dbReference type="Gene3D" id="3.40.190.10">
    <property type="entry name" value="Periplasmic binding protein-like II"/>
    <property type="match status" value="2"/>
</dbReference>
<dbReference type="PROSITE" id="PS51257">
    <property type="entry name" value="PROKAR_LIPOPROTEIN"/>
    <property type="match status" value="1"/>
</dbReference>
<keyword evidence="2" id="KW-0762">Sugar transport</keyword>
<dbReference type="PANTHER" id="PTHR43649:SF14">
    <property type="entry name" value="BLR3389 PROTEIN"/>
    <property type="match status" value="1"/>
</dbReference>
<protein>
    <submittedName>
        <fullName evidence="2">Multiple sugar transport system substrate-binding protein</fullName>
    </submittedName>
</protein>
<name>A0ABS4X5T9_9MICO</name>
<accession>A0ABS4X5T9</accession>
<dbReference type="Pfam" id="PF01547">
    <property type="entry name" value="SBP_bac_1"/>
    <property type="match status" value="1"/>
</dbReference>
<keyword evidence="1" id="KW-0732">Signal</keyword>
<dbReference type="InterPro" id="IPR050490">
    <property type="entry name" value="Bact_solute-bd_prot1"/>
</dbReference>
<proteinExistence type="predicted"/>
<dbReference type="RefSeq" id="WP_209904693.1">
    <property type="nucleotide sequence ID" value="NZ_BAAAJW010000001.1"/>
</dbReference>
<gene>
    <name evidence="2" type="ORF">JOF43_003821</name>
</gene>
<sequence length="423" mass="46554">MRRRRFLAAVSALGLAGTATACSSTTDAVETGDLQFFNDAASWEPGYLAAGDVLRERMGWGLSPQTIPNASSYEQVIRSLLQTQDPPDLVKWGSGYRMRDLARTGALAELSSAWEASVDAGWLDDEMRQDFTFDGGTFGMPLIQGYYVMFYNVKVFEELGLEPPATWGEFLDVCQALKAADVTPIGTTQMNIWPVANWFSMLAAANDADWYRALCQNEASFLDDQAMGLMELWQQMIRDGLHTSADSVSDNFPSMLASGRIGMQPTPVSWSTQSMELAGMESGTGFDAFLLPAVHASSPTVVTEIAGLVVPERSRHRAEATEALASWLAPEVQEPWSAFLNGSSANQQVTWSDPVSQRLQSTIRDQNLDVVNRYWENSPPPLVVGVTQDLGGFMADPSDPRGVLESLQRKAESEWSYWQEATR</sequence>
<evidence type="ECO:0000313" key="2">
    <source>
        <dbReference type="EMBL" id="MBP2383832.1"/>
    </source>
</evidence>
<dbReference type="InterPro" id="IPR006059">
    <property type="entry name" value="SBP"/>
</dbReference>
<reference evidence="2 3" key="1">
    <citation type="submission" date="2021-03" db="EMBL/GenBank/DDBJ databases">
        <title>Sequencing the genomes of 1000 actinobacteria strains.</title>
        <authorList>
            <person name="Klenk H.-P."/>
        </authorList>
    </citation>
    <scope>NUCLEOTIDE SEQUENCE [LARGE SCALE GENOMIC DNA]</scope>
    <source>
        <strain evidence="2 3">DSM 14566</strain>
    </source>
</reference>
<keyword evidence="3" id="KW-1185">Reference proteome</keyword>
<evidence type="ECO:0000256" key="1">
    <source>
        <dbReference type="SAM" id="SignalP"/>
    </source>
</evidence>
<keyword evidence="2" id="KW-0813">Transport</keyword>
<organism evidence="2 3">
    <name type="scientific">Brachybacterium sacelli</name>
    <dbReference type="NCBI Taxonomy" id="173364"/>
    <lineage>
        <taxon>Bacteria</taxon>
        <taxon>Bacillati</taxon>
        <taxon>Actinomycetota</taxon>
        <taxon>Actinomycetes</taxon>
        <taxon>Micrococcales</taxon>
        <taxon>Dermabacteraceae</taxon>
        <taxon>Brachybacterium</taxon>
    </lineage>
</organism>
<dbReference type="Proteomes" id="UP001519290">
    <property type="component" value="Unassembled WGS sequence"/>
</dbReference>
<dbReference type="EMBL" id="JAGIOD010000002">
    <property type="protein sequence ID" value="MBP2383832.1"/>
    <property type="molecule type" value="Genomic_DNA"/>
</dbReference>
<dbReference type="SUPFAM" id="SSF53850">
    <property type="entry name" value="Periplasmic binding protein-like II"/>
    <property type="match status" value="1"/>
</dbReference>